<dbReference type="AlphaFoldDB" id="A0A4V3HGM4"/>
<keyword evidence="2" id="KW-1185">Reference proteome</keyword>
<proteinExistence type="predicted"/>
<accession>A0A4V3HGM4</accession>
<reference evidence="1 2" key="1">
    <citation type="submission" date="2019-03" db="EMBL/GenBank/DDBJ databases">
        <title>Genomic Encyclopedia of Type Strains, Phase IV (KMG-IV): sequencing the most valuable type-strain genomes for metagenomic binning, comparative biology and taxonomic classification.</title>
        <authorList>
            <person name="Goeker M."/>
        </authorList>
    </citation>
    <scope>NUCLEOTIDE SEQUENCE [LARGE SCALE GENOMIC DNA]</scope>
    <source>
        <strain evidence="1 2">DSM 25964</strain>
    </source>
</reference>
<dbReference type="EMBL" id="SORI01000004">
    <property type="protein sequence ID" value="TDY61911.1"/>
    <property type="molecule type" value="Genomic_DNA"/>
</dbReference>
<comment type="caution">
    <text evidence="1">The sequence shown here is derived from an EMBL/GenBank/DDBJ whole genome shotgun (WGS) entry which is preliminary data.</text>
</comment>
<evidence type="ECO:0000313" key="1">
    <source>
        <dbReference type="EMBL" id="TDY61911.1"/>
    </source>
</evidence>
<evidence type="ECO:0000313" key="2">
    <source>
        <dbReference type="Proteomes" id="UP000295066"/>
    </source>
</evidence>
<protein>
    <submittedName>
        <fullName evidence="1">Uncharacterized protein</fullName>
    </submittedName>
</protein>
<dbReference type="OrthoDB" id="4548at2"/>
<dbReference type="RefSeq" id="WP_133956996.1">
    <property type="nucleotide sequence ID" value="NZ_SORI01000004.1"/>
</dbReference>
<dbReference type="Proteomes" id="UP000295066">
    <property type="component" value="Unassembled WGS sequence"/>
</dbReference>
<sequence length="146" mass="16337">MAMPMQVSLDEILSMLLARVDGLALSDENSKSKFNIITRVLYRKGIITDQDVIDSIREEHRMLKNLGLIAEEPEEDVIAAIAENILQWIKGDVDALKKGMEEYEKKMQEAMSRQNQKPKIDVASPAVLQQLNRMGGKQGGGSKLIL</sequence>
<organism evidence="1 2">
    <name type="scientific">Aminivibrio pyruvatiphilus</name>
    <dbReference type="NCBI Taxonomy" id="1005740"/>
    <lineage>
        <taxon>Bacteria</taxon>
        <taxon>Thermotogati</taxon>
        <taxon>Synergistota</taxon>
        <taxon>Synergistia</taxon>
        <taxon>Synergistales</taxon>
        <taxon>Aminobacteriaceae</taxon>
        <taxon>Aminivibrio</taxon>
    </lineage>
</organism>
<name>A0A4V3HGM4_9BACT</name>
<gene>
    <name evidence="1" type="ORF">C8D99_104156</name>
</gene>